<dbReference type="AlphaFoldDB" id="A0A0A9FQE6"/>
<name>A0A0A9FQE6_ARUDO</name>
<accession>A0A0A9FQE6</accession>
<protein>
    <submittedName>
        <fullName evidence="1">Uncharacterized protein</fullName>
    </submittedName>
</protein>
<evidence type="ECO:0000313" key="1">
    <source>
        <dbReference type="EMBL" id="JAE15035.1"/>
    </source>
</evidence>
<sequence>MVQVVQVIYLVCGICTVSTS</sequence>
<reference evidence="1" key="2">
    <citation type="journal article" date="2015" name="Data Brief">
        <title>Shoot transcriptome of the giant reed, Arundo donax.</title>
        <authorList>
            <person name="Barrero R.A."/>
            <person name="Guerrero F.D."/>
            <person name="Moolhuijzen P."/>
            <person name="Goolsby J.A."/>
            <person name="Tidwell J."/>
            <person name="Bellgard S.E."/>
            <person name="Bellgard M.I."/>
        </authorList>
    </citation>
    <scope>NUCLEOTIDE SEQUENCE</scope>
    <source>
        <tissue evidence="1">Shoot tissue taken approximately 20 cm above the soil surface</tissue>
    </source>
</reference>
<dbReference type="EMBL" id="GBRH01182861">
    <property type="protein sequence ID" value="JAE15035.1"/>
    <property type="molecule type" value="Transcribed_RNA"/>
</dbReference>
<organism evidence="1">
    <name type="scientific">Arundo donax</name>
    <name type="common">Giant reed</name>
    <name type="synonym">Donax arundinaceus</name>
    <dbReference type="NCBI Taxonomy" id="35708"/>
    <lineage>
        <taxon>Eukaryota</taxon>
        <taxon>Viridiplantae</taxon>
        <taxon>Streptophyta</taxon>
        <taxon>Embryophyta</taxon>
        <taxon>Tracheophyta</taxon>
        <taxon>Spermatophyta</taxon>
        <taxon>Magnoliopsida</taxon>
        <taxon>Liliopsida</taxon>
        <taxon>Poales</taxon>
        <taxon>Poaceae</taxon>
        <taxon>PACMAD clade</taxon>
        <taxon>Arundinoideae</taxon>
        <taxon>Arundineae</taxon>
        <taxon>Arundo</taxon>
    </lineage>
</organism>
<reference evidence="1" key="1">
    <citation type="submission" date="2014-09" db="EMBL/GenBank/DDBJ databases">
        <authorList>
            <person name="Magalhaes I.L.F."/>
            <person name="Oliveira U."/>
            <person name="Santos F.R."/>
            <person name="Vidigal T.H.D.A."/>
            <person name="Brescovit A.D."/>
            <person name="Santos A.J."/>
        </authorList>
    </citation>
    <scope>NUCLEOTIDE SEQUENCE</scope>
    <source>
        <tissue evidence="1">Shoot tissue taken approximately 20 cm above the soil surface</tissue>
    </source>
</reference>
<proteinExistence type="predicted"/>